<proteinExistence type="inferred from homology"/>
<evidence type="ECO:0000313" key="10">
    <source>
        <dbReference type="Proteomes" id="UP001148313"/>
    </source>
</evidence>
<feature type="domain" description="Acyl-CoA dehydrogenase/oxidase N-terminal" evidence="8">
    <location>
        <begin position="15"/>
        <end position="126"/>
    </location>
</feature>
<dbReference type="InterPro" id="IPR006091">
    <property type="entry name" value="Acyl-CoA_Oxase/DH_mid-dom"/>
</dbReference>
<reference evidence="9" key="1">
    <citation type="submission" date="2022-11" db="EMBL/GenBank/DDBJ databases">
        <title>Hoeflea poritis sp. nov., isolated from scleractinian coral Porites lutea.</title>
        <authorList>
            <person name="Zhang G."/>
            <person name="Wei Q."/>
            <person name="Cai L."/>
        </authorList>
    </citation>
    <scope>NUCLEOTIDE SEQUENCE</scope>
    <source>
        <strain evidence="9">E7-10</strain>
    </source>
</reference>
<evidence type="ECO:0000256" key="5">
    <source>
        <dbReference type="RuleBase" id="RU362125"/>
    </source>
</evidence>
<dbReference type="InterPro" id="IPR013786">
    <property type="entry name" value="AcylCoA_DH/ox_N"/>
</dbReference>
<dbReference type="InterPro" id="IPR009075">
    <property type="entry name" value="AcylCo_DH/oxidase_C"/>
</dbReference>
<dbReference type="EMBL" id="JAPJZH010000002">
    <property type="protein sequence ID" value="MDA4844685.1"/>
    <property type="molecule type" value="Genomic_DNA"/>
</dbReference>
<organism evidence="9 10">
    <name type="scientific">Hoeflea poritis</name>
    <dbReference type="NCBI Taxonomy" id="2993659"/>
    <lineage>
        <taxon>Bacteria</taxon>
        <taxon>Pseudomonadati</taxon>
        <taxon>Pseudomonadota</taxon>
        <taxon>Alphaproteobacteria</taxon>
        <taxon>Hyphomicrobiales</taxon>
        <taxon>Rhizobiaceae</taxon>
        <taxon>Hoeflea</taxon>
    </lineage>
</organism>
<comment type="cofactor">
    <cofactor evidence="1 5">
        <name>FAD</name>
        <dbReference type="ChEBI" id="CHEBI:57692"/>
    </cofactor>
</comment>
<dbReference type="PIRSF" id="PIRSF016578">
    <property type="entry name" value="HsaA"/>
    <property type="match status" value="1"/>
</dbReference>
<name>A0ABT4VJ04_9HYPH</name>
<dbReference type="InterPro" id="IPR034178">
    <property type="entry name" value="IBD"/>
</dbReference>
<dbReference type="PROSITE" id="PS00073">
    <property type="entry name" value="ACYL_COA_DH_2"/>
    <property type="match status" value="1"/>
</dbReference>
<evidence type="ECO:0000313" key="9">
    <source>
        <dbReference type="EMBL" id="MDA4844685.1"/>
    </source>
</evidence>
<evidence type="ECO:0000256" key="2">
    <source>
        <dbReference type="ARBA" id="ARBA00009347"/>
    </source>
</evidence>
<dbReference type="PANTHER" id="PTHR43831:SF1">
    <property type="entry name" value="ISOBUTYRYL-COA DEHYDROGENASE, MITOCHONDRIAL"/>
    <property type="match status" value="1"/>
</dbReference>
<gene>
    <name evidence="9" type="ORF">OOZ53_04950</name>
</gene>
<sequence length="387" mass="41726">MDAAVETREDRFGLTDEQRAIQEMVAAFAADRVAPNAVEWDQARHFPIDVIRETAPLGLGGIYVGDDVGGSGLGRLDAVVIFEALAKACPAFSSFISIHNMAAWMIDEFGSQELRERFLPGLTSMEQIASYCLTEPGSGSDAAALKTRAVRDGDSYVINGSKQFISGAGVNDIYVAMVRTGDEGASGVSALVIPKDAPGLSFGAPESKMGWHIQPTAQVNFDNCRVPAENCINHEGMGFKIAMAGLDGGRLNIAACSLGGAQSALDKALDYTSERKAFGKTINQFQGLQFKMADMATELEASRLLLYAAADRLDQKAFDAGTWSAMAKRYVTDTGFKIANDALQLFGGYGYLADYGVEKLVRDLRVHQILEGTNEIMRVIIARHLTR</sequence>
<evidence type="ECO:0000256" key="3">
    <source>
        <dbReference type="ARBA" id="ARBA00022630"/>
    </source>
</evidence>
<dbReference type="Pfam" id="PF02771">
    <property type="entry name" value="Acyl-CoA_dh_N"/>
    <property type="match status" value="1"/>
</dbReference>
<dbReference type="PANTHER" id="PTHR43831">
    <property type="entry name" value="ISOBUTYRYL-COA DEHYDROGENASE"/>
    <property type="match status" value="1"/>
</dbReference>
<dbReference type="InterPro" id="IPR006089">
    <property type="entry name" value="Acyl-CoA_DH_CS"/>
</dbReference>
<accession>A0ABT4VJ04</accession>
<evidence type="ECO:0000256" key="1">
    <source>
        <dbReference type="ARBA" id="ARBA00001974"/>
    </source>
</evidence>
<dbReference type="SUPFAM" id="SSF56645">
    <property type="entry name" value="Acyl-CoA dehydrogenase NM domain-like"/>
    <property type="match status" value="1"/>
</dbReference>
<keyword evidence="3 5" id="KW-0285">Flavoprotein</keyword>
<feature type="domain" description="Acyl-CoA oxidase/dehydrogenase middle" evidence="7">
    <location>
        <begin position="131"/>
        <end position="224"/>
    </location>
</feature>
<dbReference type="Proteomes" id="UP001148313">
    <property type="component" value="Unassembled WGS sequence"/>
</dbReference>
<dbReference type="InterPro" id="IPR037069">
    <property type="entry name" value="AcylCoA_DH/ox_N_sf"/>
</dbReference>
<dbReference type="Pfam" id="PF02770">
    <property type="entry name" value="Acyl-CoA_dh_M"/>
    <property type="match status" value="1"/>
</dbReference>
<dbReference type="Gene3D" id="2.40.110.10">
    <property type="entry name" value="Butyryl-CoA Dehydrogenase, subunit A, domain 2"/>
    <property type="match status" value="1"/>
</dbReference>
<dbReference type="RefSeq" id="WP_271088214.1">
    <property type="nucleotide sequence ID" value="NZ_JAPJZH010000002.1"/>
</dbReference>
<comment type="similarity">
    <text evidence="2 5">Belongs to the acyl-CoA dehydrogenase family.</text>
</comment>
<comment type="caution">
    <text evidence="9">The sequence shown here is derived from an EMBL/GenBank/DDBJ whole genome shotgun (WGS) entry which is preliminary data.</text>
</comment>
<keyword evidence="5" id="KW-0560">Oxidoreductase</keyword>
<dbReference type="InterPro" id="IPR052547">
    <property type="entry name" value="Mito_Isobutyryl-CoADH"/>
</dbReference>
<dbReference type="InterPro" id="IPR036250">
    <property type="entry name" value="AcylCo_DH-like_C"/>
</dbReference>
<dbReference type="CDD" id="cd01162">
    <property type="entry name" value="IBD"/>
    <property type="match status" value="1"/>
</dbReference>
<dbReference type="Gene3D" id="1.20.140.10">
    <property type="entry name" value="Butyryl-CoA Dehydrogenase, subunit A, domain 3"/>
    <property type="match status" value="1"/>
</dbReference>
<dbReference type="InterPro" id="IPR046373">
    <property type="entry name" value="Acyl-CoA_Oxase/DH_mid-dom_sf"/>
</dbReference>
<dbReference type="Pfam" id="PF00441">
    <property type="entry name" value="Acyl-CoA_dh_1"/>
    <property type="match status" value="1"/>
</dbReference>
<dbReference type="InterPro" id="IPR009100">
    <property type="entry name" value="AcylCoA_DH/oxidase_NM_dom_sf"/>
</dbReference>
<keyword evidence="10" id="KW-1185">Reference proteome</keyword>
<evidence type="ECO:0000259" key="7">
    <source>
        <dbReference type="Pfam" id="PF02770"/>
    </source>
</evidence>
<feature type="domain" description="Acyl-CoA dehydrogenase/oxidase C-terminal" evidence="6">
    <location>
        <begin position="236"/>
        <end position="385"/>
    </location>
</feature>
<protein>
    <submittedName>
        <fullName evidence="9">Isobutyryl-CoA dehydrogenase</fullName>
    </submittedName>
</protein>
<dbReference type="Gene3D" id="1.10.540.10">
    <property type="entry name" value="Acyl-CoA dehydrogenase/oxidase, N-terminal domain"/>
    <property type="match status" value="1"/>
</dbReference>
<keyword evidence="4 5" id="KW-0274">FAD</keyword>
<dbReference type="PROSITE" id="PS00072">
    <property type="entry name" value="ACYL_COA_DH_1"/>
    <property type="match status" value="1"/>
</dbReference>
<dbReference type="SUPFAM" id="SSF47203">
    <property type="entry name" value="Acyl-CoA dehydrogenase C-terminal domain-like"/>
    <property type="match status" value="1"/>
</dbReference>
<evidence type="ECO:0000256" key="4">
    <source>
        <dbReference type="ARBA" id="ARBA00022827"/>
    </source>
</evidence>
<evidence type="ECO:0000259" key="6">
    <source>
        <dbReference type="Pfam" id="PF00441"/>
    </source>
</evidence>
<evidence type="ECO:0000259" key="8">
    <source>
        <dbReference type="Pfam" id="PF02771"/>
    </source>
</evidence>